<organism evidence="1">
    <name type="scientific">Anguilla anguilla</name>
    <name type="common">European freshwater eel</name>
    <name type="synonym">Muraena anguilla</name>
    <dbReference type="NCBI Taxonomy" id="7936"/>
    <lineage>
        <taxon>Eukaryota</taxon>
        <taxon>Metazoa</taxon>
        <taxon>Chordata</taxon>
        <taxon>Craniata</taxon>
        <taxon>Vertebrata</taxon>
        <taxon>Euteleostomi</taxon>
        <taxon>Actinopterygii</taxon>
        <taxon>Neopterygii</taxon>
        <taxon>Teleostei</taxon>
        <taxon>Anguilliformes</taxon>
        <taxon>Anguillidae</taxon>
        <taxon>Anguilla</taxon>
    </lineage>
</organism>
<accession>A0A0E9RNW5</accession>
<proteinExistence type="predicted"/>
<evidence type="ECO:0000313" key="1">
    <source>
        <dbReference type="EMBL" id="JAH30058.1"/>
    </source>
</evidence>
<reference evidence="1" key="2">
    <citation type="journal article" date="2015" name="Fish Shellfish Immunol.">
        <title>Early steps in the European eel (Anguilla anguilla)-Vibrio vulnificus interaction in the gills: Role of the RtxA13 toxin.</title>
        <authorList>
            <person name="Callol A."/>
            <person name="Pajuelo D."/>
            <person name="Ebbesson L."/>
            <person name="Teles M."/>
            <person name="MacKenzie S."/>
            <person name="Amaro C."/>
        </authorList>
    </citation>
    <scope>NUCLEOTIDE SEQUENCE</scope>
</reference>
<name>A0A0E9RNW5_ANGAN</name>
<reference evidence="1" key="1">
    <citation type="submission" date="2014-11" db="EMBL/GenBank/DDBJ databases">
        <authorList>
            <person name="Amaro Gonzalez C."/>
        </authorList>
    </citation>
    <scope>NUCLEOTIDE SEQUENCE</scope>
</reference>
<sequence length="31" mass="3558">MRIVLKISFSKFNRIFNGPNLLTPQSFSSSQ</sequence>
<dbReference type="EMBL" id="GBXM01078519">
    <property type="protein sequence ID" value="JAH30058.1"/>
    <property type="molecule type" value="Transcribed_RNA"/>
</dbReference>
<dbReference type="AlphaFoldDB" id="A0A0E9RNW5"/>
<protein>
    <submittedName>
        <fullName evidence="1">Uncharacterized protein</fullName>
    </submittedName>
</protein>